<dbReference type="InterPro" id="IPR035986">
    <property type="entry name" value="PKD_dom_sf"/>
</dbReference>
<dbReference type="InterPro" id="IPR051200">
    <property type="entry name" value="Host-pathogen_enzymatic-act"/>
</dbReference>
<dbReference type="InterPro" id="IPR000601">
    <property type="entry name" value="PKD_dom"/>
</dbReference>
<evidence type="ECO:0000256" key="1">
    <source>
        <dbReference type="ARBA" id="ARBA00022617"/>
    </source>
</evidence>
<dbReference type="EMBL" id="JACHIF010000009">
    <property type="protein sequence ID" value="MBB5039595.1"/>
    <property type="molecule type" value="Genomic_DNA"/>
</dbReference>
<protein>
    <submittedName>
        <fullName evidence="10">YVTN family beta-propeller protein</fullName>
    </submittedName>
</protein>
<dbReference type="Gene3D" id="2.130.10.10">
    <property type="entry name" value="YVTN repeat-like/Quinoprotein amine dehydrogenase"/>
    <property type="match status" value="2"/>
</dbReference>
<feature type="domain" description="Cytochrome c" evidence="9">
    <location>
        <begin position="1610"/>
        <end position="1731"/>
    </location>
</feature>
<evidence type="ECO:0000256" key="4">
    <source>
        <dbReference type="ARBA" id="ARBA00023004"/>
    </source>
</evidence>
<dbReference type="PANTHER" id="PTHR47197">
    <property type="entry name" value="PROTEIN NIRF"/>
    <property type="match status" value="1"/>
</dbReference>
<dbReference type="InterPro" id="IPR014755">
    <property type="entry name" value="Cu-Rt/internalin_Ig-like"/>
</dbReference>
<dbReference type="InterPro" id="IPR013320">
    <property type="entry name" value="ConA-like_dom_sf"/>
</dbReference>
<dbReference type="GO" id="GO:0046872">
    <property type="term" value="F:metal ion binding"/>
    <property type="evidence" value="ECO:0007669"/>
    <property type="project" value="UniProtKB-KW"/>
</dbReference>
<dbReference type="Pfam" id="PF18911">
    <property type="entry name" value="PKD_4"/>
    <property type="match status" value="1"/>
</dbReference>
<dbReference type="GO" id="GO:0009055">
    <property type="term" value="F:electron transfer activity"/>
    <property type="evidence" value="ECO:0007669"/>
    <property type="project" value="InterPro"/>
</dbReference>
<evidence type="ECO:0000259" key="9">
    <source>
        <dbReference type="PROSITE" id="PS51007"/>
    </source>
</evidence>
<dbReference type="SUPFAM" id="SSF51004">
    <property type="entry name" value="C-terminal (heme d1) domain of cytochrome cd1-nitrite reductase"/>
    <property type="match status" value="1"/>
</dbReference>
<gene>
    <name evidence="10" type="ORF">HNQ64_003870</name>
</gene>
<dbReference type="Gene3D" id="2.60.120.200">
    <property type="match status" value="3"/>
</dbReference>
<feature type="domain" description="PKD" evidence="8">
    <location>
        <begin position="1138"/>
        <end position="1214"/>
    </location>
</feature>
<evidence type="ECO:0000259" key="8">
    <source>
        <dbReference type="PROSITE" id="PS50093"/>
    </source>
</evidence>
<keyword evidence="5" id="KW-1015">Disulfide bond</keyword>
<accession>A0A7W7YNT3</accession>
<dbReference type="PROSITE" id="PS50093">
    <property type="entry name" value="PKD"/>
    <property type="match status" value="1"/>
</dbReference>
<dbReference type="InterPro" id="IPR013783">
    <property type="entry name" value="Ig-like_fold"/>
</dbReference>
<evidence type="ECO:0000313" key="11">
    <source>
        <dbReference type="Proteomes" id="UP000534294"/>
    </source>
</evidence>
<feature type="domain" description="Cytochrome c" evidence="9">
    <location>
        <begin position="1747"/>
        <end position="1861"/>
    </location>
</feature>
<evidence type="ECO:0000313" key="10">
    <source>
        <dbReference type="EMBL" id="MBB5039595.1"/>
    </source>
</evidence>
<dbReference type="Gene3D" id="1.10.760.10">
    <property type="entry name" value="Cytochrome c-like domain"/>
    <property type="match status" value="2"/>
</dbReference>
<dbReference type="CDD" id="cd00146">
    <property type="entry name" value="PKD"/>
    <property type="match status" value="1"/>
</dbReference>
<evidence type="ECO:0000256" key="6">
    <source>
        <dbReference type="PROSITE-ProRule" id="PRU00433"/>
    </source>
</evidence>
<proteinExistence type="predicted"/>
<name>A0A7W7YNT3_9BACT</name>
<feature type="signal peptide" evidence="7">
    <location>
        <begin position="1"/>
        <end position="21"/>
    </location>
</feature>
<dbReference type="InterPro" id="IPR022409">
    <property type="entry name" value="PKD/Chitinase_dom"/>
</dbReference>
<dbReference type="InterPro" id="IPR032812">
    <property type="entry name" value="SbsA_Ig"/>
</dbReference>
<dbReference type="Gene3D" id="2.60.40.1220">
    <property type="match status" value="1"/>
</dbReference>
<dbReference type="SUPFAM" id="SSF46626">
    <property type="entry name" value="Cytochrome c"/>
    <property type="match status" value="2"/>
</dbReference>
<dbReference type="InterPro" id="IPR011048">
    <property type="entry name" value="Haem_d1_sf"/>
</dbReference>
<evidence type="ECO:0000256" key="2">
    <source>
        <dbReference type="ARBA" id="ARBA00022723"/>
    </source>
</evidence>
<dbReference type="SMART" id="SM00560">
    <property type="entry name" value="LamGL"/>
    <property type="match status" value="3"/>
</dbReference>
<dbReference type="Proteomes" id="UP000534294">
    <property type="component" value="Unassembled WGS sequence"/>
</dbReference>
<dbReference type="PROSITE" id="PS51007">
    <property type="entry name" value="CYTC"/>
    <property type="match status" value="2"/>
</dbReference>
<reference evidence="10 11" key="1">
    <citation type="submission" date="2020-08" db="EMBL/GenBank/DDBJ databases">
        <title>Genomic Encyclopedia of Type Strains, Phase IV (KMG-IV): sequencing the most valuable type-strain genomes for metagenomic binning, comparative biology and taxonomic classification.</title>
        <authorList>
            <person name="Goeker M."/>
        </authorList>
    </citation>
    <scope>NUCLEOTIDE SEQUENCE [LARGE SCALE GENOMIC DNA]</scope>
    <source>
        <strain evidence="10 11">DSM 12251</strain>
    </source>
</reference>
<dbReference type="InterPro" id="IPR013211">
    <property type="entry name" value="LVIVD"/>
</dbReference>
<dbReference type="InterPro" id="IPR006558">
    <property type="entry name" value="LamG-like"/>
</dbReference>
<keyword evidence="4 6" id="KW-0408">Iron</keyword>
<dbReference type="InterPro" id="IPR009056">
    <property type="entry name" value="Cyt_c-like_dom"/>
</dbReference>
<dbReference type="GO" id="GO:0020037">
    <property type="term" value="F:heme binding"/>
    <property type="evidence" value="ECO:0007669"/>
    <property type="project" value="InterPro"/>
</dbReference>
<dbReference type="PANTHER" id="PTHR47197:SF3">
    <property type="entry name" value="DIHYDRO-HEME D1 DEHYDROGENASE"/>
    <property type="match status" value="1"/>
</dbReference>
<dbReference type="InterPro" id="IPR036909">
    <property type="entry name" value="Cyt_c-like_dom_sf"/>
</dbReference>
<dbReference type="Pfam" id="PF08309">
    <property type="entry name" value="LVIVD"/>
    <property type="match status" value="1"/>
</dbReference>
<keyword evidence="1 6" id="KW-0349">Heme</keyword>
<keyword evidence="3 7" id="KW-0732">Signal</keyword>
<evidence type="ECO:0000256" key="5">
    <source>
        <dbReference type="ARBA" id="ARBA00023157"/>
    </source>
</evidence>
<evidence type="ECO:0000256" key="3">
    <source>
        <dbReference type="ARBA" id="ARBA00022729"/>
    </source>
</evidence>
<dbReference type="Gene3D" id="2.60.40.10">
    <property type="entry name" value="Immunoglobulins"/>
    <property type="match status" value="1"/>
</dbReference>
<feature type="chain" id="PRO_5031027078" evidence="7">
    <location>
        <begin position="22"/>
        <end position="1861"/>
    </location>
</feature>
<dbReference type="SUPFAM" id="SSF49299">
    <property type="entry name" value="PKD domain"/>
    <property type="match status" value="1"/>
</dbReference>
<comment type="caution">
    <text evidence="10">The sequence shown here is derived from an EMBL/GenBank/DDBJ whole genome shotgun (WGS) entry which is preliminary data.</text>
</comment>
<dbReference type="SUPFAM" id="SSF49899">
    <property type="entry name" value="Concanavalin A-like lectins/glucanases"/>
    <property type="match status" value="3"/>
</dbReference>
<organism evidence="10 11">
    <name type="scientific">Prosthecobacter dejongeii</name>
    <dbReference type="NCBI Taxonomy" id="48465"/>
    <lineage>
        <taxon>Bacteria</taxon>
        <taxon>Pseudomonadati</taxon>
        <taxon>Verrucomicrobiota</taxon>
        <taxon>Verrucomicrobiia</taxon>
        <taxon>Verrucomicrobiales</taxon>
        <taxon>Verrucomicrobiaceae</taxon>
        <taxon>Prosthecobacter</taxon>
    </lineage>
</organism>
<keyword evidence="11" id="KW-1185">Reference proteome</keyword>
<dbReference type="Pfam" id="PF13205">
    <property type="entry name" value="Big_5"/>
    <property type="match status" value="1"/>
</dbReference>
<sequence length="1861" mass="194900">MIRSLVTRGVLALALTATLQAQVPVPQSTYTTGQLYVPLRTFTSLEIGIAPTYAIMHQGHLVIAGGRNGASDPTGYARLTTWRLSQSATPTVVNPSVVGTHLNDNIFKSHNMGFSGDLTQVRAGKFAIYNISNAAAPSLTVQGSGGKSSSHSTCWAGKYLYTGGEGYGTASGWIDIFNVSNPAAPTLVRSVDIPTITGFRCASVYVLGNVLVVSASLTNGIATFDLSDPTNPLLISVYRGDTGANTYTSYLSGHRLYGGGQAGGLYIYDIQNPENIQLVDQVTTLGGTPRYPVMQDEFVHLGNVGNGRYQKIRVDTVPAQIVANVPLPGRIESGSPTPKPEVAIPIGNLVFIGCVNGSNTGTSVNNSAGWILPHDTAPDTRAPDINAVRPLDGETRVATSSMIGVSFTDLLDTPSIGTSSLIVRPFGGSAISGTYSNMGGIVNFSPTTALSANTTYEIVVTAGGIKDTQGNAITTERVFRFSTGTSVDTTGAGLVLHYPLNETSGTTAEDAAGSNDGTLTNFPPSPWSAGLVGRSAVALDGTDDVISTASLDVGNTFSFSTWARINSGNTGLQTILGNCAGGFSTAGFKLFVYGSAHATTAGRIQLETGNGTAGNAATTAVGTMPFDQWVHIGLTVNRTTGTARIYVNGTDRTTDSSITTDFTTSAVLALGRMGPGPYYLGGHLDDFRLYNRVLNAADFDQLRSLCENPVAHWRMNSSTATSAPNGSALNLSSTGATYNTADSAEGSASIALDGSTGYATAPSSDLGNSFALATWVRVTSGTSTLETLAANSNAGLNSAGWRLYATGSTHTTPGRLILETGNGTNGTQVQTANNALTYNTWTHVTLMIDRVRGLSRIYVNGTDRTPAGTARTDFTTAGPLQIGRTADNASLLNGQLDDLRIHPRWLTETEIRVLAISKLLAHWRFDSSGGDESGFNRTATLLNGAGYSADHAQGTESLNLDGIANGLDDHATTTALDLGNQFSVSLWAKVTSSALGSRTVLANASGGSMGNGFRFFINTWGTADGRLLFETGNGTVGDSASSNTGVFAFNQWNHLAVVVNRTAGTASIYCNRRLVSTDSSIRTDFANNLALYIGRLVTSGNFHGQIDDLRLYNKLLSNTDIGSLGEGSPNATPTITTLASTASATTTSTAVTFTATASDPNVGTELFYRYDFGDGTSTSWTNNPAVGHTYSAPGRYVVTVFVSDGSADVSTTMTQIIYNAPTATPPSISAEMAYDSSRNKVWVVAPDGNDHDNNVSTPPQGIVVRFDAVTRSVNNRINLGANSEPVALAIRPGNAEVWVANKRAGSVSIINADTGAVLTTLNTGRGSLPVGVAFSPDGSAAFIACEGLEGVLKYDPATRAQTGVVDTGSAPRGLAVTADSTRVLVSRFRSPDNRGEVWEYTPASIVLTGNATPVRTFAINRDTTTVDAPNAARGVANYLSQVVISPDGLKAWINAKKDNISRGTSTARDGNPLNHENTVRSLISQLSLTSNAELTANRIDIDNTGITVSSCFSPRGDLLFAAAIGNEQVVVIDTNTRNTLPAISTATGTQVLGFGPSGLCTSPDGSKLYVHNFLERKVRVFDITALTAGTGSAATLLGSVDLTTTEPLTATVLQGKKLFYNSEDVRLASEGYISCASCHLGGDQDGRVWDLTQFGEGLRNTIDLRGHAGMGHGALHWSANFNEVQDFENQIRDLSGGSGLINGTVNTPLGTSNAGLSADLDALAAYVTSLNSFHVSPYRNQDGSFTAGAVAGATHFTNKGCATCHTGTPMTDSNATTFPLHNVGTQNASSGQRIFGTLTGLDTPTLRAVWSTPPYLHRGQAATLDVIFNTTHAPGTTNHARFRELTAPQQAELLDYLEELE</sequence>
<dbReference type="InterPro" id="IPR015943">
    <property type="entry name" value="WD40/YVTN_repeat-like_dom_sf"/>
</dbReference>
<keyword evidence="2 6" id="KW-0479">Metal-binding</keyword>
<dbReference type="Pfam" id="PF13385">
    <property type="entry name" value="Laminin_G_3"/>
    <property type="match status" value="3"/>
</dbReference>
<evidence type="ECO:0000256" key="7">
    <source>
        <dbReference type="SAM" id="SignalP"/>
    </source>
</evidence>
<dbReference type="RefSeq" id="WP_184211523.1">
    <property type="nucleotide sequence ID" value="NZ_JACHIF010000009.1"/>
</dbReference>
<dbReference type="SUPFAM" id="SSF75011">
    <property type="entry name" value="3-carboxy-cis,cis-mucoante lactonizing enzyme"/>
    <property type="match status" value="1"/>
</dbReference>
<dbReference type="SMART" id="SM00089">
    <property type="entry name" value="PKD"/>
    <property type="match status" value="1"/>
</dbReference>